<dbReference type="EMBL" id="GEDG01030346">
    <property type="protein sequence ID" value="JAP11984.1"/>
    <property type="molecule type" value="Transcribed_RNA"/>
</dbReference>
<keyword evidence="1" id="KW-0472">Membrane</keyword>
<keyword evidence="1" id="KW-0812">Transmembrane</keyword>
<feature type="transmembrane region" description="Helical" evidence="1">
    <location>
        <begin position="27"/>
        <end position="48"/>
    </location>
</feature>
<dbReference type="AlphaFoldDB" id="A0A0V0GX28"/>
<keyword evidence="1" id="KW-1133">Transmembrane helix</keyword>
<proteinExistence type="predicted"/>
<evidence type="ECO:0000313" key="2">
    <source>
        <dbReference type="EMBL" id="JAP11984.1"/>
    </source>
</evidence>
<evidence type="ECO:0000256" key="1">
    <source>
        <dbReference type="SAM" id="Phobius"/>
    </source>
</evidence>
<sequence>MLMYLQLSSIVLKLVHINMKIRTYGNIVVQITKITIILFPFTFPFPLVPKEKRVLSSRSSILKIYVIT</sequence>
<accession>A0A0V0GX28</accession>
<protein>
    <submittedName>
        <fullName evidence="2">Putative ovule protein</fullName>
    </submittedName>
</protein>
<name>A0A0V0GX28_SOLCH</name>
<organism evidence="2">
    <name type="scientific">Solanum chacoense</name>
    <name type="common">Chaco potato</name>
    <dbReference type="NCBI Taxonomy" id="4108"/>
    <lineage>
        <taxon>Eukaryota</taxon>
        <taxon>Viridiplantae</taxon>
        <taxon>Streptophyta</taxon>
        <taxon>Embryophyta</taxon>
        <taxon>Tracheophyta</taxon>
        <taxon>Spermatophyta</taxon>
        <taxon>Magnoliopsida</taxon>
        <taxon>eudicotyledons</taxon>
        <taxon>Gunneridae</taxon>
        <taxon>Pentapetalae</taxon>
        <taxon>asterids</taxon>
        <taxon>lamiids</taxon>
        <taxon>Solanales</taxon>
        <taxon>Solanaceae</taxon>
        <taxon>Solanoideae</taxon>
        <taxon>Solaneae</taxon>
        <taxon>Solanum</taxon>
    </lineage>
</organism>
<reference evidence="2" key="1">
    <citation type="submission" date="2015-12" db="EMBL/GenBank/DDBJ databases">
        <title>Gene expression during late stages of embryo sac development: a critical building block for successful pollen-pistil interactions.</title>
        <authorList>
            <person name="Liu Y."/>
            <person name="Joly V."/>
            <person name="Sabar M."/>
            <person name="Matton D.P."/>
        </authorList>
    </citation>
    <scope>NUCLEOTIDE SEQUENCE</scope>
</reference>